<dbReference type="PANTHER" id="PTHR47506:SF1">
    <property type="entry name" value="HTH-TYPE TRANSCRIPTIONAL REGULATOR YJDC"/>
    <property type="match status" value="1"/>
</dbReference>
<gene>
    <name evidence="6" type="ORF">VXC91_41100</name>
</gene>
<dbReference type="Pfam" id="PF00440">
    <property type="entry name" value="TetR_N"/>
    <property type="match status" value="1"/>
</dbReference>
<sequence length="222" mass="24151">MQQDRSAPAGVSRRGRPRSFDLDVVTAAALRTLWTKGYETTSIEDLVQATGLAPSSLYAAFGSKQGVLEAALARYDRDREDLLAPLERGSGGLDDLRRFLSSIRHSLTQSDGPGCFMVNTATEVAPRDDRIAERANRYRERVRDGIAAALGRAAARGELALQDAEDITGRARLLQAAVYGVQVAARGGATEEALATVDALRRQVEQWAGEAVQLRDRQPEDR</sequence>
<keyword evidence="7" id="KW-1185">Reference proteome</keyword>
<keyword evidence="1" id="KW-0805">Transcription regulation</keyword>
<dbReference type="SUPFAM" id="SSF46689">
    <property type="entry name" value="Homeodomain-like"/>
    <property type="match status" value="1"/>
</dbReference>
<dbReference type="Proteomes" id="UP001333996">
    <property type="component" value="Unassembled WGS sequence"/>
</dbReference>
<evidence type="ECO:0000259" key="5">
    <source>
        <dbReference type="PROSITE" id="PS50977"/>
    </source>
</evidence>
<dbReference type="RefSeq" id="WP_329512472.1">
    <property type="nucleotide sequence ID" value="NZ_BAAAYZ010000059.1"/>
</dbReference>
<evidence type="ECO:0000313" key="6">
    <source>
        <dbReference type="EMBL" id="MED7828114.1"/>
    </source>
</evidence>
<keyword evidence="3" id="KW-0804">Transcription</keyword>
<evidence type="ECO:0000256" key="1">
    <source>
        <dbReference type="ARBA" id="ARBA00023015"/>
    </source>
</evidence>
<dbReference type="SUPFAM" id="SSF48498">
    <property type="entry name" value="Tetracyclin repressor-like, C-terminal domain"/>
    <property type="match status" value="1"/>
</dbReference>
<reference evidence="6" key="1">
    <citation type="submission" date="2024-01" db="EMBL/GenBank/DDBJ databases">
        <title>First draft genome sequence data of TA4-1, the type strain of Gram-positive actinobacterium Streptomyces chiangmaiensis.</title>
        <authorList>
            <person name="Yasawong M."/>
            <person name="Nantapong N."/>
        </authorList>
    </citation>
    <scope>NUCLEOTIDE SEQUENCE</scope>
    <source>
        <strain evidence="6">TA4-1</strain>
    </source>
</reference>
<dbReference type="InterPro" id="IPR011075">
    <property type="entry name" value="TetR_C"/>
</dbReference>
<name>A0ABU7FYF2_9ACTN</name>
<dbReference type="PROSITE" id="PS50977">
    <property type="entry name" value="HTH_TETR_2"/>
    <property type="match status" value="1"/>
</dbReference>
<dbReference type="Gene3D" id="1.10.10.60">
    <property type="entry name" value="Homeodomain-like"/>
    <property type="match status" value="1"/>
</dbReference>
<protein>
    <submittedName>
        <fullName evidence="6">Helix-turn-helix domain-containing protein</fullName>
    </submittedName>
</protein>
<dbReference type="EMBL" id="JAYWVC010000316">
    <property type="protein sequence ID" value="MED7828114.1"/>
    <property type="molecule type" value="Genomic_DNA"/>
</dbReference>
<comment type="caution">
    <text evidence="6">The sequence shown here is derived from an EMBL/GenBank/DDBJ whole genome shotgun (WGS) entry which is preliminary data.</text>
</comment>
<dbReference type="InterPro" id="IPR001647">
    <property type="entry name" value="HTH_TetR"/>
</dbReference>
<evidence type="ECO:0000256" key="2">
    <source>
        <dbReference type="ARBA" id="ARBA00023125"/>
    </source>
</evidence>
<accession>A0ABU7FYF2</accession>
<dbReference type="InterPro" id="IPR009057">
    <property type="entry name" value="Homeodomain-like_sf"/>
</dbReference>
<feature type="DNA-binding region" description="H-T-H motif" evidence="4">
    <location>
        <begin position="42"/>
        <end position="61"/>
    </location>
</feature>
<feature type="domain" description="HTH tetR-type" evidence="5">
    <location>
        <begin position="19"/>
        <end position="79"/>
    </location>
</feature>
<dbReference type="Pfam" id="PF16925">
    <property type="entry name" value="TetR_C_13"/>
    <property type="match status" value="1"/>
</dbReference>
<organism evidence="6 7">
    <name type="scientific">Streptomyces chiangmaiensis</name>
    <dbReference type="NCBI Taxonomy" id="766497"/>
    <lineage>
        <taxon>Bacteria</taxon>
        <taxon>Bacillati</taxon>
        <taxon>Actinomycetota</taxon>
        <taxon>Actinomycetes</taxon>
        <taxon>Kitasatosporales</taxon>
        <taxon>Streptomycetaceae</taxon>
        <taxon>Streptomyces</taxon>
    </lineage>
</organism>
<dbReference type="PANTHER" id="PTHR47506">
    <property type="entry name" value="TRANSCRIPTIONAL REGULATORY PROTEIN"/>
    <property type="match status" value="1"/>
</dbReference>
<dbReference type="InterPro" id="IPR036271">
    <property type="entry name" value="Tet_transcr_reg_TetR-rel_C_sf"/>
</dbReference>
<evidence type="ECO:0000256" key="4">
    <source>
        <dbReference type="PROSITE-ProRule" id="PRU00335"/>
    </source>
</evidence>
<evidence type="ECO:0000256" key="3">
    <source>
        <dbReference type="ARBA" id="ARBA00023163"/>
    </source>
</evidence>
<evidence type="ECO:0000313" key="7">
    <source>
        <dbReference type="Proteomes" id="UP001333996"/>
    </source>
</evidence>
<keyword evidence="2 4" id="KW-0238">DNA-binding</keyword>
<dbReference type="Gene3D" id="1.10.357.10">
    <property type="entry name" value="Tetracycline Repressor, domain 2"/>
    <property type="match status" value="1"/>
</dbReference>
<proteinExistence type="predicted"/>